<sequence length="199" mass="23289">MRLERLTYNKIKVFLTLDDLDERGISKEEMWQDLPKVHELFRDMMLEADDELGFKADGPIAVEVFSLPAQGMVVIVTKGQSTNEDDEYDDEFLELQVTMDISDDVFYEFQLFDDIISLTSRIFPLGVTGGEVYFYNGHYYASFEEEDYEQIDVDMFVALLSEFGNPSTITKWRVREYGKTIFDEASIDRINHFFLNKEK</sequence>
<name>A0ABS9H1F4_9BACL</name>
<keyword evidence="4" id="KW-1185">Reference proteome</keyword>
<comment type="function">
    <text evidence="2">Enables the recognition and targeting of unfolded and aggregated proteins to the ClpC protease or to other proteins involved in proteolysis.</text>
</comment>
<reference evidence="3 4" key="1">
    <citation type="submission" date="2022-01" db="EMBL/GenBank/DDBJ databases">
        <title>Alkalihalobacillus sp. EGI L200015, a novel bacterium isolated from a salt lake sediment.</title>
        <authorList>
            <person name="Gao L."/>
            <person name="Fang B.-Z."/>
            <person name="Li W.-J."/>
        </authorList>
    </citation>
    <scope>NUCLEOTIDE SEQUENCE [LARGE SCALE GENOMIC DNA]</scope>
    <source>
        <strain evidence="3 4">KCTC 12718</strain>
    </source>
</reference>
<evidence type="ECO:0000256" key="2">
    <source>
        <dbReference type="HAMAP-Rule" id="MF_01124"/>
    </source>
</evidence>
<dbReference type="Gene3D" id="3.30.70.1950">
    <property type="match status" value="1"/>
</dbReference>
<proteinExistence type="inferred from homology"/>
<evidence type="ECO:0000313" key="3">
    <source>
        <dbReference type="EMBL" id="MCF6137603.1"/>
    </source>
</evidence>
<gene>
    <name evidence="2" type="primary">mecA</name>
    <name evidence="3" type="ORF">L2716_07665</name>
</gene>
<organism evidence="3 4">
    <name type="scientific">Pseudalkalibacillus berkeleyi</name>
    <dbReference type="NCBI Taxonomy" id="1069813"/>
    <lineage>
        <taxon>Bacteria</taxon>
        <taxon>Bacillati</taxon>
        <taxon>Bacillota</taxon>
        <taxon>Bacilli</taxon>
        <taxon>Bacillales</taxon>
        <taxon>Fictibacillaceae</taxon>
        <taxon>Pseudalkalibacillus</taxon>
    </lineage>
</organism>
<dbReference type="Proteomes" id="UP001649381">
    <property type="component" value="Unassembled WGS sequence"/>
</dbReference>
<dbReference type="RefSeq" id="WP_236333325.1">
    <property type="nucleotide sequence ID" value="NZ_JAKIJS010000001.1"/>
</dbReference>
<comment type="similarity">
    <text evidence="1 2">Belongs to the MecA family.</text>
</comment>
<dbReference type="InterPro" id="IPR008681">
    <property type="entry name" value="Neg-reg_MecA"/>
</dbReference>
<dbReference type="HAMAP" id="MF_01124">
    <property type="entry name" value="MecA"/>
    <property type="match status" value="1"/>
</dbReference>
<comment type="caution">
    <text evidence="3">The sequence shown here is derived from an EMBL/GenBank/DDBJ whole genome shotgun (WGS) entry which is preliminary data.</text>
</comment>
<comment type="subunit">
    <text evidence="2">Homodimer.</text>
</comment>
<dbReference type="InterPro" id="IPR038471">
    <property type="entry name" value="MecA_C_sf"/>
</dbReference>
<dbReference type="EMBL" id="JAKIJS010000001">
    <property type="protein sequence ID" value="MCF6137603.1"/>
    <property type="molecule type" value="Genomic_DNA"/>
</dbReference>
<protein>
    <recommendedName>
        <fullName evidence="2">Adapter protein MecA</fullName>
    </recommendedName>
</protein>
<comment type="domain">
    <text evidence="2">The N-terminal domain probably binds unfolded/aggregated proteins; the C-terminal domain interacts with ClpC.</text>
</comment>
<accession>A0ABS9H1F4</accession>
<dbReference type="PANTHER" id="PTHR39161">
    <property type="entry name" value="ADAPTER PROTEIN MECA"/>
    <property type="match status" value="1"/>
</dbReference>
<dbReference type="PANTHER" id="PTHR39161:SF2">
    <property type="entry name" value="ADAPTER PROTEIN MECA 2"/>
    <property type="match status" value="1"/>
</dbReference>
<evidence type="ECO:0000313" key="4">
    <source>
        <dbReference type="Proteomes" id="UP001649381"/>
    </source>
</evidence>
<dbReference type="Pfam" id="PF05389">
    <property type="entry name" value="MecA"/>
    <property type="match status" value="1"/>
</dbReference>
<evidence type="ECO:0000256" key="1">
    <source>
        <dbReference type="ARBA" id="ARBA00005397"/>
    </source>
</evidence>
<dbReference type="NCBIfam" id="NF002781">
    <property type="entry name" value="PRK02899.1"/>
    <property type="match status" value="1"/>
</dbReference>
<dbReference type="PIRSF" id="PIRSF029008">
    <property type="entry name" value="MecA"/>
    <property type="match status" value="1"/>
</dbReference>